<protein>
    <recommendedName>
        <fullName evidence="2">DNA-directed DNA polymerase</fullName>
        <ecNumber evidence="2">2.7.7.7</ecNumber>
    </recommendedName>
</protein>
<dbReference type="SUPFAM" id="SSF56672">
    <property type="entry name" value="DNA/RNA polymerases"/>
    <property type="match status" value="1"/>
</dbReference>
<keyword evidence="3" id="KW-0808">Transferase</keyword>
<feature type="domain" description="DNA-directed DNA polymerase family B mitochondria/virus" evidence="9">
    <location>
        <begin position="12"/>
        <end position="204"/>
    </location>
</feature>
<dbReference type="Gene3D" id="3.40.960.10">
    <property type="entry name" value="VSR Endonuclease"/>
    <property type="match status" value="1"/>
</dbReference>
<evidence type="ECO:0000256" key="2">
    <source>
        <dbReference type="ARBA" id="ARBA00012417"/>
    </source>
</evidence>
<evidence type="ECO:0000256" key="1">
    <source>
        <dbReference type="ARBA" id="ARBA00005755"/>
    </source>
</evidence>
<dbReference type="GO" id="GO:0003677">
    <property type="term" value="F:DNA binding"/>
    <property type="evidence" value="ECO:0007669"/>
    <property type="project" value="UniProtKB-KW"/>
</dbReference>
<dbReference type="InterPro" id="IPR043502">
    <property type="entry name" value="DNA/RNA_pol_sf"/>
</dbReference>
<dbReference type="SUPFAM" id="SSF53098">
    <property type="entry name" value="Ribonuclease H-like"/>
    <property type="match status" value="1"/>
</dbReference>
<dbReference type="Pfam" id="PF03175">
    <property type="entry name" value="DNA_pol_B_2"/>
    <property type="match status" value="2"/>
</dbReference>
<evidence type="ECO:0000256" key="3">
    <source>
        <dbReference type="ARBA" id="ARBA00022679"/>
    </source>
</evidence>
<dbReference type="PANTHER" id="PTHR33568:SF3">
    <property type="entry name" value="DNA-DIRECTED DNA POLYMERASE"/>
    <property type="match status" value="1"/>
</dbReference>
<dbReference type="EMBL" id="VSWD01000002">
    <property type="protein sequence ID" value="KAK3106821.1"/>
    <property type="molecule type" value="Genomic_DNA"/>
</dbReference>
<sequence>AKSFDLYPVLEVLIDRHSIRPSKIIYNGSKIMYMHIAQKLNLTFVDSLNFLPMKLAKIPDAFNLQELCKGYFPHLFNTKANQNYVGPYPELKYYGYDFMSTGEREKLAEWHAAKGDETFNFRQEMLQYCRSDVDILRRGCLEFRNLMIDVTTITKTTVQANGIIKKTSSTGVDPFDYVTIASVCMGIFKSLFLKGKSKIEITKDGESDLYDICIQNNSDGVRFDDDTWTSLVDLKKDKDVQIGKQHFTSPIAVVPSQGYTKRDNYSKISIQWLEWLMEKSRQRGNPLVISHALNGGEFQVPGTNYRCDGFAMTPAGDETIYEFYGCVFHGCPSCFPDDRYTIKHPSTNQTIKELYDMTKNREKELKELGYKLVIIWEHQFKFQLEKNAALQQFVATLDLQDRLDPRDSFFGGRTNAIKLHYQATEDETIQYYDFTSLYPWTNKYCRYPVGHPTIITDDFQDLSQYFGLAKIKILPPRQLYHPVLPYNSNGKLKFPLCKTCADSENQNECTCSLEERSITGTWCTPEIQMARSKGYKILQIYEVYHFDESSKYDVESCEGGLFAQYVNMFLKIKQEASGFPSECNTEEAKRNYIREYKEKEGIQLEYDKIKKNPGLRCLAKLCLNSFWGKFGQRLGMQQSVFIHESEAENFFKMLSDPTKVPHNFHIVSTNILQLEWSNNPLFTSFDNKTNIFLASFTTMWARLKLYGVLDKLKENVLYFDTDSVIFKTKKSDDLNYLPIGNYLGELTNEISQEDGYIVEFVSGGPKNYAYRTLSGKEECKVRGFTLNWANSKLINFHAIKSMICTSHDRQIEIVNPCKISRDSRKRKLLNRVETKNYKMVYTKRRILPNLDTLPFGF</sequence>
<evidence type="ECO:0000256" key="5">
    <source>
        <dbReference type="ARBA" id="ARBA00022705"/>
    </source>
</evidence>
<dbReference type="EC" id="2.7.7.7" evidence="2"/>
<evidence type="ECO:0000256" key="4">
    <source>
        <dbReference type="ARBA" id="ARBA00022695"/>
    </source>
</evidence>
<dbReference type="PANTHER" id="PTHR33568">
    <property type="entry name" value="DNA POLYMERASE"/>
    <property type="match status" value="1"/>
</dbReference>
<reference evidence="10" key="1">
    <citation type="submission" date="2019-08" db="EMBL/GenBank/DDBJ databases">
        <title>The improved chromosome-level genome for the pearl oyster Pinctada fucata martensii using PacBio sequencing and Hi-C.</title>
        <authorList>
            <person name="Zheng Z."/>
        </authorList>
    </citation>
    <scope>NUCLEOTIDE SEQUENCE</scope>
    <source>
        <strain evidence="10">ZZ-2019</strain>
        <tissue evidence="10">Adductor muscle</tissue>
    </source>
</reference>
<dbReference type="Proteomes" id="UP001186944">
    <property type="component" value="Unassembled WGS sequence"/>
</dbReference>
<evidence type="ECO:0000313" key="11">
    <source>
        <dbReference type="Proteomes" id="UP001186944"/>
    </source>
</evidence>
<dbReference type="InterPro" id="IPR004868">
    <property type="entry name" value="DNA-dir_DNA_pol_B_mt/vir"/>
</dbReference>
<dbReference type="GO" id="GO:0000166">
    <property type="term" value="F:nucleotide binding"/>
    <property type="evidence" value="ECO:0007669"/>
    <property type="project" value="InterPro"/>
</dbReference>
<keyword evidence="7" id="KW-0238">DNA-binding</keyword>
<dbReference type="InterPro" id="IPR012337">
    <property type="entry name" value="RNaseH-like_sf"/>
</dbReference>
<dbReference type="GO" id="GO:0006260">
    <property type="term" value="P:DNA replication"/>
    <property type="evidence" value="ECO:0007669"/>
    <property type="project" value="UniProtKB-KW"/>
</dbReference>
<keyword evidence="6" id="KW-0239">DNA-directed DNA polymerase</keyword>
<keyword evidence="11" id="KW-1185">Reference proteome</keyword>
<dbReference type="GO" id="GO:0003887">
    <property type="term" value="F:DNA-directed DNA polymerase activity"/>
    <property type="evidence" value="ECO:0007669"/>
    <property type="project" value="UniProtKB-KW"/>
</dbReference>
<dbReference type="Gene3D" id="3.30.420.10">
    <property type="entry name" value="Ribonuclease H-like superfamily/Ribonuclease H"/>
    <property type="match status" value="1"/>
</dbReference>
<name>A0AA88YT99_PINIB</name>
<evidence type="ECO:0000259" key="9">
    <source>
        <dbReference type="Pfam" id="PF03175"/>
    </source>
</evidence>
<comment type="similarity">
    <text evidence="1">Belongs to the DNA polymerase type-B family.</text>
</comment>
<dbReference type="AlphaFoldDB" id="A0AA88YT99"/>
<evidence type="ECO:0000256" key="8">
    <source>
        <dbReference type="ARBA" id="ARBA00049244"/>
    </source>
</evidence>
<dbReference type="InterPro" id="IPR036397">
    <property type="entry name" value="RNaseH_sf"/>
</dbReference>
<proteinExistence type="inferred from homology"/>
<gene>
    <name evidence="10" type="ORF">FSP39_000551</name>
</gene>
<dbReference type="Gene3D" id="1.10.287.690">
    <property type="entry name" value="Helix hairpin bin"/>
    <property type="match status" value="1"/>
</dbReference>
<feature type="domain" description="DNA-directed DNA polymerase family B mitochondria/virus" evidence="9">
    <location>
        <begin position="404"/>
        <end position="577"/>
    </location>
</feature>
<keyword evidence="5" id="KW-0235">DNA replication</keyword>
<keyword evidence="4" id="KW-0548">Nucleotidyltransferase</keyword>
<dbReference type="Gene3D" id="3.90.1600.10">
    <property type="entry name" value="Palm domain of DNA polymerase"/>
    <property type="match status" value="1"/>
</dbReference>
<evidence type="ECO:0000256" key="6">
    <source>
        <dbReference type="ARBA" id="ARBA00022932"/>
    </source>
</evidence>
<accession>A0AA88YT99</accession>
<dbReference type="InterPro" id="IPR023211">
    <property type="entry name" value="DNA_pol_palm_dom_sf"/>
</dbReference>
<organism evidence="10 11">
    <name type="scientific">Pinctada imbricata</name>
    <name type="common">Atlantic pearl-oyster</name>
    <name type="synonym">Pinctada martensii</name>
    <dbReference type="NCBI Taxonomy" id="66713"/>
    <lineage>
        <taxon>Eukaryota</taxon>
        <taxon>Metazoa</taxon>
        <taxon>Spiralia</taxon>
        <taxon>Lophotrochozoa</taxon>
        <taxon>Mollusca</taxon>
        <taxon>Bivalvia</taxon>
        <taxon>Autobranchia</taxon>
        <taxon>Pteriomorphia</taxon>
        <taxon>Pterioida</taxon>
        <taxon>Pterioidea</taxon>
        <taxon>Pteriidae</taxon>
        <taxon>Pinctada</taxon>
    </lineage>
</organism>
<comment type="catalytic activity">
    <reaction evidence="8">
        <text>DNA(n) + a 2'-deoxyribonucleoside 5'-triphosphate = DNA(n+1) + diphosphate</text>
        <dbReference type="Rhea" id="RHEA:22508"/>
        <dbReference type="Rhea" id="RHEA-COMP:17339"/>
        <dbReference type="Rhea" id="RHEA-COMP:17340"/>
        <dbReference type="ChEBI" id="CHEBI:33019"/>
        <dbReference type="ChEBI" id="CHEBI:61560"/>
        <dbReference type="ChEBI" id="CHEBI:173112"/>
        <dbReference type="EC" id="2.7.7.7"/>
    </reaction>
</comment>
<evidence type="ECO:0000313" key="10">
    <source>
        <dbReference type="EMBL" id="KAK3106821.1"/>
    </source>
</evidence>
<feature type="non-terminal residue" evidence="10">
    <location>
        <position position="1"/>
    </location>
</feature>
<comment type="caution">
    <text evidence="10">The sequence shown here is derived from an EMBL/GenBank/DDBJ whole genome shotgun (WGS) entry which is preliminary data.</text>
</comment>
<evidence type="ECO:0000256" key="7">
    <source>
        <dbReference type="ARBA" id="ARBA00023125"/>
    </source>
</evidence>